<evidence type="ECO:0000256" key="5">
    <source>
        <dbReference type="ARBA" id="ARBA00022771"/>
    </source>
</evidence>
<keyword evidence="3 10" id="KW-0812">Transmembrane</keyword>
<feature type="domain" description="RING-CH-type" evidence="11">
    <location>
        <begin position="8"/>
        <end position="69"/>
    </location>
</feature>
<name>L2GL02_VITCO</name>
<keyword evidence="8 10" id="KW-1133">Transmembrane helix</keyword>
<evidence type="ECO:0000259" key="11">
    <source>
        <dbReference type="PROSITE" id="PS51292"/>
    </source>
</evidence>
<evidence type="ECO:0000256" key="7">
    <source>
        <dbReference type="ARBA" id="ARBA00022833"/>
    </source>
</evidence>
<evidence type="ECO:0000256" key="1">
    <source>
        <dbReference type="ARBA" id="ARBA00004141"/>
    </source>
</evidence>
<accession>L2GL02</accession>
<dbReference type="InParanoid" id="L2GL02"/>
<dbReference type="GO" id="GO:0008270">
    <property type="term" value="F:zinc ion binding"/>
    <property type="evidence" value="ECO:0007669"/>
    <property type="project" value="UniProtKB-KW"/>
</dbReference>
<proteinExistence type="predicted"/>
<dbReference type="STRING" id="993615.L2GL02"/>
<evidence type="ECO:0000256" key="4">
    <source>
        <dbReference type="ARBA" id="ARBA00022723"/>
    </source>
</evidence>
<dbReference type="OrthoDB" id="2190858at2759"/>
<dbReference type="InterPro" id="IPR011016">
    <property type="entry name" value="Znf_RING-CH"/>
</dbReference>
<feature type="transmembrane region" description="Helical" evidence="10">
    <location>
        <begin position="438"/>
        <end position="457"/>
    </location>
</feature>
<keyword evidence="6" id="KW-0833">Ubl conjugation pathway</keyword>
<dbReference type="PROSITE" id="PS51292">
    <property type="entry name" value="ZF_RING_CH"/>
    <property type="match status" value="1"/>
</dbReference>
<dbReference type="RefSeq" id="XP_007605204.1">
    <property type="nucleotide sequence ID" value="XM_007605142.1"/>
</dbReference>
<dbReference type="SMART" id="SM00744">
    <property type="entry name" value="RINGv"/>
    <property type="match status" value="1"/>
</dbReference>
<evidence type="ECO:0000256" key="8">
    <source>
        <dbReference type="ARBA" id="ARBA00022989"/>
    </source>
</evidence>
<dbReference type="InterPro" id="IPR013083">
    <property type="entry name" value="Znf_RING/FYVE/PHD"/>
</dbReference>
<feature type="transmembrane region" description="Helical" evidence="10">
    <location>
        <begin position="82"/>
        <end position="106"/>
    </location>
</feature>
<dbReference type="Pfam" id="PF12906">
    <property type="entry name" value="RINGv"/>
    <property type="match status" value="1"/>
</dbReference>
<keyword evidence="13" id="KW-1185">Reference proteome</keyword>
<dbReference type="SUPFAM" id="SSF57850">
    <property type="entry name" value="RING/U-box"/>
    <property type="match status" value="1"/>
</dbReference>
<protein>
    <recommendedName>
        <fullName evidence="11">RING-CH-type domain-containing protein</fullName>
    </recommendedName>
</protein>
<comment type="subcellular location">
    <subcellularLocation>
        <location evidence="1">Membrane</location>
        <topology evidence="1">Multi-pass membrane protein</topology>
    </subcellularLocation>
</comment>
<gene>
    <name evidence="12" type="ORF">VICG_01759</name>
</gene>
<feature type="transmembrane region" description="Helical" evidence="10">
    <location>
        <begin position="240"/>
        <end position="258"/>
    </location>
</feature>
<feature type="transmembrane region" description="Helical" evidence="10">
    <location>
        <begin position="330"/>
        <end position="355"/>
    </location>
</feature>
<evidence type="ECO:0000313" key="13">
    <source>
        <dbReference type="Proteomes" id="UP000011082"/>
    </source>
</evidence>
<dbReference type="PANTHER" id="PTHR46065">
    <property type="entry name" value="E3 UBIQUITIN-PROTEIN LIGASE MARCH 2/3 FAMILY MEMBER"/>
    <property type="match status" value="1"/>
</dbReference>
<keyword evidence="4" id="KW-0479">Metal-binding</keyword>
<dbReference type="VEuPathDB" id="MicrosporidiaDB:VICG_01759"/>
<keyword evidence="7" id="KW-0862">Zinc</keyword>
<dbReference type="HOGENOM" id="CLU_550055_0_0_1"/>
<evidence type="ECO:0000256" key="10">
    <source>
        <dbReference type="SAM" id="Phobius"/>
    </source>
</evidence>
<dbReference type="GeneID" id="19882469"/>
<evidence type="ECO:0000256" key="6">
    <source>
        <dbReference type="ARBA" id="ARBA00022786"/>
    </source>
</evidence>
<keyword evidence="9 10" id="KW-0472">Membrane</keyword>
<dbReference type="Proteomes" id="UP000011082">
    <property type="component" value="Unassembled WGS sequence"/>
</dbReference>
<dbReference type="GO" id="GO:0016020">
    <property type="term" value="C:membrane"/>
    <property type="evidence" value="ECO:0007669"/>
    <property type="project" value="UniProtKB-SubCell"/>
</dbReference>
<dbReference type="AlphaFoldDB" id="L2GL02"/>
<sequence>MDSGAAETTAQNEKTCKICHSACNEESPYIHPCKCKGSLKFIHVECLNEWLKLTKTKKCDICNYSFRFEKKFKIGTPKNVPFYYILLFALKGVLHGAINIFCFLYSSLKFLVIFAFNSTICQKYVHSTTSLYSSFFIGLLFTLVNLLHSMLINMALKCISSFRARMQSSIVLQNLVADISSRSVDDTTISMRSHAEQDNSDSGEIDEQILEPFSITLEANLNDVFFRSPTIANIKSDLKIVGHLCIFSAVYPFVYYFSSVFRYILTLIDCRIGLSDIVYRLAPKMFDFMSMIHIRAFFFRMSGVASFFIFLIFIFYNLKITMSSQIVKNIYYLIKWYFITVISRFFVICTVGVLSHFSFSAAFNCEVPIFAFSQPWLSVVVHFVLGSIFTYMCRDLEQKLIKKYRPGLIPKVFKDESFSCLVDYCCNLTARQFIFRTAGSFLVISALPFSIFCLSRIHLDFSFETNDELWSFFYLKSVLLLFRNGSSITKFLSNPV</sequence>
<organism evidence="12 13">
    <name type="scientific">Vittaforma corneae (strain ATCC 50505)</name>
    <name type="common">Microsporidian parasite</name>
    <name type="synonym">Nosema corneum</name>
    <dbReference type="NCBI Taxonomy" id="993615"/>
    <lineage>
        <taxon>Eukaryota</taxon>
        <taxon>Fungi</taxon>
        <taxon>Fungi incertae sedis</taxon>
        <taxon>Microsporidia</taxon>
        <taxon>Nosematidae</taxon>
        <taxon>Vittaforma</taxon>
    </lineage>
</organism>
<evidence type="ECO:0000256" key="9">
    <source>
        <dbReference type="ARBA" id="ARBA00023136"/>
    </source>
</evidence>
<dbReference type="PANTHER" id="PTHR46065:SF3">
    <property type="entry name" value="FI20425P1"/>
    <property type="match status" value="1"/>
</dbReference>
<reference evidence="13" key="1">
    <citation type="submission" date="2011-05" db="EMBL/GenBank/DDBJ databases">
        <title>The genome sequence of Vittaforma corneae strain ATCC 50505.</title>
        <authorList>
            <consortium name="The Broad Institute Genome Sequencing Platform"/>
            <person name="Cuomo C."/>
            <person name="Didier E."/>
            <person name="Bowers L."/>
            <person name="Young S.K."/>
            <person name="Zeng Q."/>
            <person name="Gargeya S."/>
            <person name="Fitzgerald M."/>
            <person name="Haas B."/>
            <person name="Abouelleil A."/>
            <person name="Alvarado L."/>
            <person name="Arachchi H.M."/>
            <person name="Berlin A."/>
            <person name="Chapman S.B."/>
            <person name="Gearin G."/>
            <person name="Goldberg J."/>
            <person name="Griggs A."/>
            <person name="Gujja S."/>
            <person name="Hansen M."/>
            <person name="Heiman D."/>
            <person name="Howarth C."/>
            <person name="Larimer J."/>
            <person name="Lui A."/>
            <person name="MacDonald P.J.P."/>
            <person name="McCowen C."/>
            <person name="Montmayeur A."/>
            <person name="Murphy C."/>
            <person name="Neiman D."/>
            <person name="Pearson M."/>
            <person name="Priest M."/>
            <person name="Roberts A."/>
            <person name="Saif S."/>
            <person name="Shea T."/>
            <person name="Sisk P."/>
            <person name="Stolte C."/>
            <person name="Sykes S."/>
            <person name="Wortman J."/>
            <person name="Nusbaum C."/>
            <person name="Birren B."/>
        </authorList>
    </citation>
    <scope>NUCLEOTIDE SEQUENCE [LARGE SCALE GENOMIC DNA]</scope>
    <source>
        <strain evidence="13">ATCC 50505</strain>
    </source>
</reference>
<dbReference type="Gene3D" id="3.30.40.10">
    <property type="entry name" value="Zinc/RING finger domain, C3HC4 (zinc finger)"/>
    <property type="match status" value="1"/>
</dbReference>
<evidence type="ECO:0000256" key="3">
    <source>
        <dbReference type="ARBA" id="ARBA00022692"/>
    </source>
</evidence>
<keyword evidence="2" id="KW-0808">Transferase</keyword>
<feature type="transmembrane region" description="Helical" evidence="10">
    <location>
        <begin position="375"/>
        <end position="393"/>
    </location>
</feature>
<evidence type="ECO:0000256" key="2">
    <source>
        <dbReference type="ARBA" id="ARBA00022679"/>
    </source>
</evidence>
<dbReference type="GO" id="GO:0016740">
    <property type="term" value="F:transferase activity"/>
    <property type="evidence" value="ECO:0007669"/>
    <property type="project" value="UniProtKB-KW"/>
</dbReference>
<evidence type="ECO:0000313" key="12">
    <source>
        <dbReference type="EMBL" id="ELA41160.1"/>
    </source>
</evidence>
<dbReference type="EMBL" id="JH370148">
    <property type="protein sequence ID" value="ELA41160.1"/>
    <property type="molecule type" value="Genomic_DNA"/>
</dbReference>
<keyword evidence="5" id="KW-0863">Zinc-finger</keyword>
<feature type="transmembrane region" description="Helical" evidence="10">
    <location>
        <begin position="297"/>
        <end position="318"/>
    </location>
</feature>
<feature type="transmembrane region" description="Helical" evidence="10">
    <location>
        <begin position="135"/>
        <end position="156"/>
    </location>
</feature>